<evidence type="ECO:0000256" key="6">
    <source>
        <dbReference type="ARBA" id="ARBA00023242"/>
    </source>
</evidence>
<proteinExistence type="inferred from homology"/>
<keyword evidence="3" id="KW-0678">Repressor</keyword>
<dbReference type="Proteomes" id="UP001209878">
    <property type="component" value="Unassembled WGS sequence"/>
</dbReference>
<organism evidence="8 9">
    <name type="scientific">Ridgeia piscesae</name>
    <name type="common">Tubeworm</name>
    <dbReference type="NCBI Taxonomy" id="27915"/>
    <lineage>
        <taxon>Eukaryota</taxon>
        <taxon>Metazoa</taxon>
        <taxon>Spiralia</taxon>
        <taxon>Lophotrochozoa</taxon>
        <taxon>Annelida</taxon>
        <taxon>Polychaeta</taxon>
        <taxon>Sedentaria</taxon>
        <taxon>Canalipalpata</taxon>
        <taxon>Sabellida</taxon>
        <taxon>Siboglinidae</taxon>
        <taxon>Ridgeia</taxon>
    </lineage>
</organism>
<comment type="subcellular location">
    <subcellularLocation>
        <location evidence="1">Nucleus</location>
    </subcellularLocation>
</comment>
<keyword evidence="6" id="KW-0539">Nucleus</keyword>
<comment type="caution">
    <text evidence="8">The sequence shown here is derived from an EMBL/GenBank/DDBJ whole genome shotgun (WGS) entry which is preliminary data.</text>
</comment>
<evidence type="ECO:0000256" key="1">
    <source>
        <dbReference type="ARBA" id="ARBA00004123"/>
    </source>
</evidence>
<dbReference type="EMBL" id="JAODUO010000991">
    <property type="protein sequence ID" value="KAK2172118.1"/>
    <property type="molecule type" value="Genomic_DNA"/>
</dbReference>
<dbReference type="PANTHER" id="PTHR12144">
    <property type="entry name" value="NEGATIVE ELONGATION FACTOR D"/>
    <property type="match status" value="1"/>
</dbReference>
<feature type="compositionally biased region" description="Acidic residues" evidence="7">
    <location>
        <begin position="1"/>
        <end position="25"/>
    </location>
</feature>
<evidence type="ECO:0008006" key="10">
    <source>
        <dbReference type="Google" id="ProtNLM"/>
    </source>
</evidence>
<reference evidence="8" key="1">
    <citation type="journal article" date="2023" name="Mol. Biol. Evol.">
        <title>Third-Generation Sequencing Reveals the Adaptive Role of the Epigenome in Three Deep-Sea Polychaetes.</title>
        <authorList>
            <person name="Perez M."/>
            <person name="Aroh O."/>
            <person name="Sun Y."/>
            <person name="Lan Y."/>
            <person name="Juniper S.K."/>
            <person name="Young C.R."/>
            <person name="Angers B."/>
            <person name="Qian P.Y."/>
        </authorList>
    </citation>
    <scope>NUCLEOTIDE SEQUENCE</scope>
    <source>
        <strain evidence="8">R07B-5</strain>
    </source>
</reference>
<evidence type="ECO:0000256" key="5">
    <source>
        <dbReference type="ARBA" id="ARBA00023163"/>
    </source>
</evidence>
<dbReference type="PANTHER" id="PTHR12144:SF0">
    <property type="entry name" value="NEGATIVE ELONGATION FACTOR C_D"/>
    <property type="match status" value="1"/>
</dbReference>
<evidence type="ECO:0000256" key="3">
    <source>
        <dbReference type="ARBA" id="ARBA00022491"/>
    </source>
</evidence>
<gene>
    <name evidence="8" type="ORF">NP493_991g00028</name>
</gene>
<accession>A0AAD9NKP7</accession>
<dbReference type="Pfam" id="PF04858">
    <property type="entry name" value="TH1"/>
    <property type="match status" value="1"/>
</dbReference>
<dbReference type="AlphaFoldDB" id="A0AAD9NKP7"/>
<keyword evidence="4" id="KW-0805">Transcription regulation</keyword>
<sequence>MADYDEDNMWDEYPESPDQDDDQENEQAVQSECLEMFSGTDYIMEPGVFNQLKRYFSAGGSPKQVIQVLSDNYKAVAQTANLLAEWLIQAGVDIKDVQQLVENHLTEMILKYFDPKKADSIFTDEGETPSWLSEMIEYPTWRNLFYKLAGEYPDCLMLNFTIKLISDAGYQGEITSVSTACHQIEVFTPVLRTSISTFLEGGEEAIDKNIPEFTKMVCHGEHTYLYSQLLMHSLAVETKGGSNMRRLCQEVHKSARSKYVLINGRGLDVTPITLALSGAAAYPRACQSLASMLSRNALNPADVTVLYKLYMTADPPLVDMIRSPQFLEMFESMLFKPGVKLNPEHKPKYVYLLAYASCVVETWRKGQRKAINKDELKATIQAIERAHNLCSENKGSSELIADVGTLFSCLKFPVAAMGILKWVDYTVSDASYFKLNTDHTPLHLVLLDEISSNHPLLHQKVLNLLMRLFESSFDELDVLVQLELKKTVLDRTVHLLSRGCILPVITYMKDCWQKQDTDISLIRYFVLDVIAPPYTHDFVQLFLPLIENEDITGSLRTNEEDDPISEFISHCRTNYIMVA</sequence>
<keyword evidence="5" id="KW-0804">Transcription</keyword>
<evidence type="ECO:0000313" key="9">
    <source>
        <dbReference type="Proteomes" id="UP001209878"/>
    </source>
</evidence>
<feature type="region of interest" description="Disordered" evidence="7">
    <location>
        <begin position="1"/>
        <end position="27"/>
    </location>
</feature>
<dbReference type="GO" id="GO:0032021">
    <property type="term" value="C:NELF complex"/>
    <property type="evidence" value="ECO:0007669"/>
    <property type="project" value="TreeGrafter"/>
</dbReference>
<evidence type="ECO:0000313" key="8">
    <source>
        <dbReference type="EMBL" id="KAK2172118.1"/>
    </source>
</evidence>
<evidence type="ECO:0000256" key="7">
    <source>
        <dbReference type="SAM" id="MobiDB-lite"/>
    </source>
</evidence>
<name>A0AAD9NKP7_RIDPI</name>
<protein>
    <recommendedName>
        <fullName evidence="10">Negative elongation factor D</fullName>
    </recommendedName>
</protein>
<keyword evidence="9" id="KW-1185">Reference proteome</keyword>
<evidence type="ECO:0000256" key="2">
    <source>
        <dbReference type="ARBA" id="ARBA00005726"/>
    </source>
</evidence>
<dbReference type="GO" id="GO:0034244">
    <property type="term" value="P:negative regulation of transcription elongation by RNA polymerase II"/>
    <property type="evidence" value="ECO:0007669"/>
    <property type="project" value="TreeGrafter"/>
</dbReference>
<dbReference type="InterPro" id="IPR006942">
    <property type="entry name" value="TH1"/>
</dbReference>
<comment type="similarity">
    <text evidence="2">Belongs to the NELF-D family.</text>
</comment>
<evidence type="ECO:0000256" key="4">
    <source>
        <dbReference type="ARBA" id="ARBA00023015"/>
    </source>
</evidence>
<dbReference type="GO" id="GO:0003723">
    <property type="term" value="F:RNA binding"/>
    <property type="evidence" value="ECO:0007669"/>
    <property type="project" value="TreeGrafter"/>
</dbReference>